<dbReference type="GO" id="GO:0003993">
    <property type="term" value="F:acid phosphatase activity"/>
    <property type="evidence" value="ECO:0007669"/>
    <property type="project" value="UniProtKB-EC"/>
</dbReference>
<evidence type="ECO:0000313" key="2">
    <source>
        <dbReference type="EMBL" id="TWS26335.1"/>
    </source>
</evidence>
<feature type="binding site" evidence="1">
    <location>
        <position position="69"/>
    </location>
    <ligand>
        <name>substrate</name>
    </ligand>
</feature>
<sequence>MRDDERVSQPHRLVYIRHGETAWSRAGRHTGATDVPLTATGEEQARALGPVLDDLALDRPTVLVSPRTRAATTAELAGLTVTAVDPDLAEWDYGDYEGRTSAEIRVDDPGWTVWSAGAPGGESPEQVTARVDRVLDRARSAMADGDVVLVAHGHLGRVLTARFLRQPLAFGRNVMILPASAAVFGYDRDDVPQLTRFGLTGYAAAHYAGR</sequence>
<reference evidence="2 3" key="1">
    <citation type="submission" date="2019-06" db="EMBL/GenBank/DDBJ databases">
        <authorList>
            <person name="Teng J.L.L."/>
            <person name="Lee H.H."/>
            <person name="Lau S.K.P."/>
            <person name="Woo P.C.Y."/>
        </authorList>
    </citation>
    <scope>NUCLEOTIDE SEQUENCE [LARGE SCALE GENOMIC DNA]</scope>
    <source>
        <strain evidence="2 3">HKU70</strain>
    </source>
</reference>
<dbReference type="SMART" id="SM00855">
    <property type="entry name" value="PGAM"/>
    <property type="match status" value="1"/>
</dbReference>
<dbReference type="InterPro" id="IPR050275">
    <property type="entry name" value="PGM_Phosphatase"/>
</dbReference>
<dbReference type="EC" id="3.1.3.2" evidence="2"/>
<accession>A0A5C5RVV9</accession>
<dbReference type="NCBIfam" id="NF009993">
    <property type="entry name" value="PRK13462.1"/>
    <property type="match status" value="1"/>
</dbReference>
<proteinExistence type="predicted"/>
<dbReference type="InterPro" id="IPR013078">
    <property type="entry name" value="His_Pase_superF_clade-1"/>
</dbReference>
<name>A0A5C5RVV9_9ACTN</name>
<organism evidence="2 3">
    <name type="scientific">Tsukamurella sputi</name>
    <dbReference type="NCBI Taxonomy" id="2591848"/>
    <lineage>
        <taxon>Bacteria</taxon>
        <taxon>Bacillati</taxon>
        <taxon>Actinomycetota</taxon>
        <taxon>Actinomycetes</taxon>
        <taxon>Mycobacteriales</taxon>
        <taxon>Tsukamurellaceae</taxon>
        <taxon>Tsukamurella</taxon>
    </lineage>
</organism>
<dbReference type="PANTHER" id="PTHR48100">
    <property type="entry name" value="BROAD-SPECIFICITY PHOSPHATASE YOR283W-RELATED"/>
    <property type="match status" value="1"/>
</dbReference>
<dbReference type="CDD" id="cd07067">
    <property type="entry name" value="HP_PGM_like"/>
    <property type="match status" value="1"/>
</dbReference>
<comment type="caution">
    <text evidence="2">The sequence shown here is derived from an EMBL/GenBank/DDBJ whole genome shotgun (WGS) entry which is preliminary data.</text>
</comment>
<dbReference type="Proteomes" id="UP000319792">
    <property type="component" value="Unassembled WGS sequence"/>
</dbReference>
<feature type="binding site" evidence="1">
    <location>
        <begin position="30"/>
        <end position="31"/>
    </location>
    <ligand>
        <name>substrate</name>
    </ligand>
</feature>
<dbReference type="OrthoDB" id="4697614at2"/>
<dbReference type="InterPro" id="IPR029033">
    <property type="entry name" value="His_PPase_superfam"/>
</dbReference>
<dbReference type="AlphaFoldDB" id="A0A5C5RVV9"/>
<reference evidence="2 3" key="2">
    <citation type="submission" date="2019-08" db="EMBL/GenBank/DDBJ databases">
        <title>Tsukamurella conjunctivitidis sp. nov., Tsukamurella assacharolytica sp. nov. and Tsukamurella sputae sp. nov. isolated from patients with conjunctivitis, bacteraemia (lymphoma) and respiratory infection (sputum) in Hong Kong.</title>
        <authorList>
            <person name="Fok K.M.N."/>
            <person name="Fong J.Y.H."/>
        </authorList>
    </citation>
    <scope>NUCLEOTIDE SEQUENCE [LARGE SCALE GENOMIC DNA]</scope>
    <source>
        <strain evidence="2 3">HKU70</strain>
    </source>
</reference>
<dbReference type="EMBL" id="VIGV01000001">
    <property type="protein sequence ID" value="TWS26335.1"/>
    <property type="molecule type" value="Genomic_DNA"/>
</dbReference>
<dbReference type="GO" id="GO:0070297">
    <property type="term" value="P:regulation of phosphorelay signal transduction system"/>
    <property type="evidence" value="ECO:0007669"/>
    <property type="project" value="TreeGrafter"/>
</dbReference>
<dbReference type="Pfam" id="PF00300">
    <property type="entry name" value="His_Phos_1"/>
    <property type="match status" value="1"/>
</dbReference>
<dbReference type="Gene3D" id="3.40.50.1240">
    <property type="entry name" value="Phosphoglycerate mutase-like"/>
    <property type="match status" value="1"/>
</dbReference>
<evidence type="ECO:0000256" key="1">
    <source>
        <dbReference type="PIRSR" id="PIRSR613078-2"/>
    </source>
</evidence>
<protein>
    <submittedName>
        <fullName evidence="2">Acid phosphatase</fullName>
        <ecNumber evidence="2">3.1.3.2</ecNumber>
    </submittedName>
</protein>
<evidence type="ECO:0000313" key="3">
    <source>
        <dbReference type="Proteomes" id="UP000319792"/>
    </source>
</evidence>
<keyword evidence="3" id="KW-1185">Reference proteome</keyword>
<keyword evidence="2" id="KW-0378">Hydrolase</keyword>
<dbReference type="PANTHER" id="PTHR48100:SF15">
    <property type="entry name" value="SEDOHEPTULOSE 1,7-BISPHOSPHATASE"/>
    <property type="match status" value="1"/>
</dbReference>
<dbReference type="GO" id="GO:0101006">
    <property type="term" value="F:protein histidine phosphatase activity"/>
    <property type="evidence" value="ECO:0007669"/>
    <property type="project" value="TreeGrafter"/>
</dbReference>
<gene>
    <name evidence="2" type="ORF">FK268_03605</name>
</gene>
<dbReference type="SUPFAM" id="SSF53254">
    <property type="entry name" value="Phosphoglycerate mutase-like"/>
    <property type="match status" value="1"/>
</dbReference>